<dbReference type="EMBL" id="LAZR01032267">
    <property type="protein sequence ID" value="KKL51392.1"/>
    <property type="molecule type" value="Genomic_DNA"/>
</dbReference>
<gene>
    <name evidence="2" type="ORF">LCGC14_2295920</name>
</gene>
<feature type="region of interest" description="Disordered" evidence="1">
    <location>
        <begin position="302"/>
        <end position="329"/>
    </location>
</feature>
<name>A0A0F9FK04_9ZZZZ</name>
<dbReference type="Gene3D" id="3.30.420.280">
    <property type="match status" value="1"/>
</dbReference>
<sequence length="329" mass="37953">VSTTAKAAWLDEPGTAEFGREAWDNCRDRVALSRGRILGTATIYVSNWMKSEIWMPWKQGDKTIEVVSVNSLNNPAFPVEEYQFAKETLPKWQFDMKFRGIYVNPAGMIYDSFNVETHKIPRFEIPRDWLIFSGHDFGSANPAALFTAQVKLPLPSNAPSHLRYNDLIHFHSYKPGAGVSIQQHVDYFKKLTLGYRVEISAGGSHQENEIRQAYTNAGWHIAEPKILSVEAGIANVYALHTQGRIYSFADNLDYLDEKSSYSRELDEQYLPTEVIANKQRYHLMDSERSIMSFFRPDMQNDYSEDVGETRWDDYDEESPRERRLARMRG</sequence>
<dbReference type="AlphaFoldDB" id="A0A0F9FK04"/>
<accession>A0A0F9FK04</accession>
<feature type="compositionally biased region" description="Basic and acidic residues" evidence="1">
    <location>
        <begin position="307"/>
        <end position="329"/>
    </location>
</feature>
<comment type="caution">
    <text evidence="2">The sequence shown here is derived from an EMBL/GenBank/DDBJ whole genome shotgun (WGS) entry which is preliminary data.</text>
</comment>
<evidence type="ECO:0008006" key="3">
    <source>
        <dbReference type="Google" id="ProtNLM"/>
    </source>
</evidence>
<feature type="non-terminal residue" evidence="2">
    <location>
        <position position="1"/>
    </location>
</feature>
<organism evidence="2">
    <name type="scientific">marine sediment metagenome</name>
    <dbReference type="NCBI Taxonomy" id="412755"/>
    <lineage>
        <taxon>unclassified sequences</taxon>
        <taxon>metagenomes</taxon>
        <taxon>ecological metagenomes</taxon>
    </lineage>
</organism>
<protein>
    <recommendedName>
        <fullName evidence="3">Terminase large subunit gp17-like C-terminal domain-containing protein</fullName>
    </recommendedName>
</protein>
<evidence type="ECO:0000256" key="1">
    <source>
        <dbReference type="SAM" id="MobiDB-lite"/>
    </source>
</evidence>
<reference evidence="2" key="1">
    <citation type="journal article" date="2015" name="Nature">
        <title>Complex archaea that bridge the gap between prokaryotes and eukaryotes.</title>
        <authorList>
            <person name="Spang A."/>
            <person name="Saw J.H."/>
            <person name="Jorgensen S.L."/>
            <person name="Zaremba-Niedzwiedzka K."/>
            <person name="Martijn J."/>
            <person name="Lind A.E."/>
            <person name="van Eijk R."/>
            <person name="Schleper C."/>
            <person name="Guy L."/>
            <person name="Ettema T.J."/>
        </authorList>
    </citation>
    <scope>NUCLEOTIDE SEQUENCE</scope>
</reference>
<proteinExistence type="predicted"/>
<evidence type="ECO:0000313" key="2">
    <source>
        <dbReference type="EMBL" id="KKL51392.1"/>
    </source>
</evidence>